<reference evidence="1" key="1">
    <citation type="journal article" date="2014" name="Int. J. Syst. Evol. Microbiol.">
        <title>Complete genome sequence of Corynebacterium casei LMG S-19264T (=DSM 44701T), isolated from a smear-ripened cheese.</title>
        <authorList>
            <consortium name="US DOE Joint Genome Institute (JGI-PGF)"/>
            <person name="Walter F."/>
            <person name="Albersmeier A."/>
            <person name="Kalinowski J."/>
            <person name="Ruckert C."/>
        </authorList>
    </citation>
    <scope>NUCLEOTIDE SEQUENCE</scope>
    <source>
        <strain evidence="1">CGMCC 1.15290</strain>
    </source>
</reference>
<dbReference type="EMBL" id="BMIB01000005">
    <property type="protein sequence ID" value="GGH78660.1"/>
    <property type="molecule type" value="Genomic_DNA"/>
</dbReference>
<evidence type="ECO:0000313" key="2">
    <source>
        <dbReference type="Proteomes" id="UP000627292"/>
    </source>
</evidence>
<comment type="caution">
    <text evidence="1">The sequence shown here is derived from an EMBL/GenBank/DDBJ whole genome shotgun (WGS) entry which is preliminary data.</text>
</comment>
<evidence type="ECO:0000313" key="1">
    <source>
        <dbReference type="EMBL" id="GGH78660.1"/>
    </source>
</evidence>
<organism evidence="1 2">
    <name type="scientific">Filimonas zeae</name>
    <dbReference type="NCBI Taxonomy" id="1737353"/>
    <lineage>
        <taxon>Bacteria</taxon>
        <taxon>Pseudomonadati</taxon>
        <taxon>Bacteroidota</taxon>
        <taxon>Chitinophagia</taxon>
        <taxon>Chitinophagales</taxon>
        <taxon>Chitinophagaceae</taxon>
        <taxon>Filimonas</taxon>
    </lineage>
</organism>
<keyword evidence="2" id="KW-1185">Reference proteome</keyword>
<dbReference type="Proteomes" id="UP000627292">
    <property type="component" value="Unassembled WGS sequence"/>
</dbReference>
<accession>A0A917MYK2</accession>
<dbReference type="Pfam" id="PF09982">
    <property type="entry name" value="LpxR"/>
    <property type="match status" value="1"/>
</dbReference>
<protein>
    <recommendedName>
        <fullName evidence="3">Lipid A deacylase LpxR family protein</fullName>
    </recommendedName>
</protein>
<sequence length="320" mass="35634">MFLSVAFYPQAQEYKHLLRGFDDNDGIDIRGMGSDEGYTNGTRIDLLYQPAKQRSLLYRLLPKAGDSSITTYGWGIMQVMYTPNQLKTPFPPANDYPYAGGLFAAHTFHSANPLKKLNLQSEIIVGVMGPPSLAEGFQKFIHKTFGFITPRGWDSQMPTDLLLNYNFTVEKGLYDKHSLLDVSAGAQLAAGTMQNSGYVYGLLRLGKRSPYYSGLIQQYTPPPGDAKRWQLHAIIKPGAQLMLYNALFQGGMFNKESPYRGKVHGGHHSVQPVKWVGRFDFGVMASSGRASVLFMQSLRTREAQGIRPHSVGTISLQLAW</sequence>
<dbReference type="InterPro" id="IPR037107">
    <property type="entry name" value="Put_OMP_sf"/>
</dbReference>
<reference evidence="1" key="2">
    <citation type="submission" date="2020-09" db="EMBL/GenBank/DDBJ databases">
        <authorList>
            <person name="Sun Q."/>
            <person name="Zhou Y."/>
        </authorList>
    </citation>
    <scope>NUCLEOTIDE SEQUENCE</scope>
    <source>
        <strain evidence="1">CGMCC 1.15290</strain>
    </source>
</reference>
<dbReference type="AlphaFoldDB" id="A0A917MYK2"/>
<proteinExistence type="predicted"/>
<gene>
    <name evidence="1" type="ORF">GCM10011379_46850</name>
</gene>
<name>A0A917MYK2_9BACT</name>
<dbReference type="Gene3D" id="2.40.128.140">
    <property type="entry name" value="Outer membrane protein"/>
    <property type="match status" value="1"/>
</dbReference>
<evidence type="ECO:0008006" key="3">
    <source>
        <dbReference type="Google" id="ProtNLM"/>
    </source>
</evidence>
<dbReference type="InterPro" id="IPR018707">
    <property type="entry name" value="LpxR"/>
</dbReference>